<evidence type="ECO:0000259" key="2">
    <source>
        <dbReference type="Pfam" id="PF02625"/>
    </source>
</evidence>
<dbReference type="Pfam" id="PF13478">
    <property type="entry name" value="XdhC_C"/>
    <property type="match status" value="1"/>
</dbReference>
<keyword evidence="5" id="KW-1185">Reference proteome</keyword>
<dbReference type="RefSeq" id="WP_188254028.1">
    <property type="nucleotide sequence ID" value="NZ_JABVCF010000003.1"/>
</dbReference>
<comment type="caution">
    <text evidence="4">The sequence shown here is derived from an EMBL/GenBank/DDBJ whole genome shotgun (WGS) entry which is preliminary data.</text>
</comment>
<protein>
    <submittedName>
        <fullName evidence="4">XdhC family protein</fullName>
    </submittedName>
</protein>
<feature type="region of interest" description="Disordered" evidence="1">
    <location>
        <begin position="305"/>
        <end position="335"/>
    </location>
</feature>
<evidence type="ECO:0000313" key="5">
    <source>
        <dbReference type="Proteomes" id="UP000680348"/>
    </source>
</evidence>
<feature type="domain" description="XdhC- CoxI" evidence="2">
    <location>
        <begin position="24"/>
        <end position="89"/>
    </location>
</feature>
<accession>A0A942DWL9</accession>
<evidence type="ECO:0000259" key="3">
    <source>
        <dbReference type="Pfam" id="PF13478"/>
    </source>
</evidence>
<dbReference type="AlphaFoldDB" id="A0A942DWL9"/>
<sequence>MKRPDGTWDTFDDYVLDFAIERMRARERVAIVTLVEIEGSSPRPLGAQMAVSETGAWTGYLSGGCIERAVAAEAVDAIASGRCRRVRYGRGSRYIDISLPCGSAIELVFDIDVSLRQLEQIDQRLLNRYEAVLNVPLGGPDMDGGGNEKALFARLYRPRRRLAVFGIGPVPVQLTRIAVAAGFEVVVHTPDELTASGARDAGAVIGSLDGMAGVDDRSAIVFAFHDHDREERLLPAALATDAFYIGAMGSRATQATRLERLEKQGFGRRELERIQGPAGLLPHARSASDLAISIMAEVVEAARSAGEGDHASHRTRMASWPRQPGTDESSAEARL</sequence>
<evidence type="ECO:0000313" key="4">
    <source>
        <dbReference type="EMBL" id="MBS3648481.1"/>
    </source>
</evidence>
<dbReference type="InterPro" id="IPR052698">
    <property type="entry name" value="MoCofactor_Util/Proc"/>
</dbReference>
<reference evidence="4" key="1">
    <citation type="submission" date="2021-04" db="EMBL/GenBank/DDBJ databases">
        <title>Pseudaminobacter soli sp. nov., isolated from paddy soil contaminated by heavy metals.</title>
        <authorList>
            <person name="Zhang K."/>
        </authorList>
    </citation>
    <scope>NUCLEOTIDE SEQUENCE</scope>
    <source>
        <strain evidence="4">19-2017</strain>
    </source>
</reference>
<dbReference type="Pfam" id="PF02625">
    <property type="entry name" value="XdhC_CoxI"/>
    <property type="match status" value="1"/>
</dbReference>
<name>A0A942DWL9_9HYPH</name>
<dbReference type="InterPro" id="IPR003777">
    <property type="entry name" value="XdhC_CoxI"/>
</dbReference>
<dbReference type="EMBL" id="JAGWCR010000003">
    <property type="protein sequence ID" value="MBS3648481.1"/>
    <property type="molecule type" value="Genomic_DNA"/>
</dbReference>
<dbReference type="InterPro" id="IPR027051">
    <property type="entry name" value="XdhC_Rossmann_dom"/>
</dbReference>
<organism evidence="4 5">
    <name type="scientific">Pseudaminobacter soli</name>
    <name type="common">ex Zhang et al. 2022</name>
    <dbReference type="NCBI Taxonomy" id="2831468"/>
    <lineage>
        <taxon>Bacteria</taxon>
        <taxon>Pseudomonadati</taxon>
        <taxon>Pseudomonadota</taxon>
        <taxon>Alphaproteobacteria</taxon>
        <taxon>Hyphomicrobiales</taxon>
        <taxon>Phyllobacteriaceae</taxon>
        <taxon>Pseudaminobacter</taxon>
    </lineage>
</organism>
<dbReference type="Proteomes" id="UP000680348">
    <property type="component" value="Unassembled WGS sequence"/>
</dbReference>
<gene>
    <name evidence="4" type="ORF">KEU06_07550</name>
</gene>
<evidence type="ECO:0000256" key="1">
    <source>
        <dbReference type="SAM" id="MobiDB-lite"/>
    </source>
</evidence>
<dbReference type="PANTHER" id="PTHR30388:SF4">
    <property type="entry name" value="MOLYBDENUM COFACTOR INSERTION CHAPERONE PAOD"/>
    <property type="match status" value="1"/>
</dbReference>
<dbReference type="Gene3D" id="3.40.50.720">
    <property type="entry name" value="NAD(P)-binding Rossmann-like Domain"/>
    <property type="match status" value="1"/>
</dbReference>
<proteinExistence type="predicted"/>
<dbReference type="PANTHER" id="PTHR30388">
    <property type="entry name" value="ALDEHYDE OXIDOREDUCTASE MOLYBDENUM COFACTOR ASSEMBLY PROTEIN"/>
    <property type="match status" value="1"/>
</dbReference>
<feature type="domain" description="XdhC Rossmann" evidence="3">
    <location>
        <begin position="162"/>
        <end position="298"/>
    </location>
</feature>